<comment type="caution">
    <text evidence="1">The sequence shown here is derived from an EMBL/GenBank/DDBJ whole genome shotgun (WGS) entry which is preliminary data.</text>
</comment>
<accession>A0AAE8SEM6</accession>
<organism evidence="1 2">
    <name type="scientific">Fusarium torulosum</name>
    <dbReference type="NCBI Taxonomy" id="33205"/>
    <lineage>
        <taxon>Eukaryota</taxon>
        <taxon>Fungi</taxon>
        <taxon>Dikarya</taxon>
        <taxon>Ascomycota</taxon>
        <taxon>Pezizomycotina</taxon>
        <taxon>Sordariomycetes</taxon>
        <taxon>Hypocreomycetidae</taxon>
        <taxon>Hypocreales</taxon>
        <taxon>Nectriaceae</taxon>
        <taxon>Fusarium</taxon>
    </lineage>
</organism>
<dbReference type="AlphaFoldDB" id="A0AAE8SEM6"/>
<keyword evidence="2" id="KW-1185">Reference proteome</keyword>
<dbReference type="EMBL" id="ONZP01000085">
    <property type="protein sequence ID" value="SPJ72958.1"/>
    <property type="molecule type" value="Genomic_DNA"/>
</dbReference>
<reference evidence="1" key="1">
    <citation type="submission" date="2018-03" db="EMBL/GenBank/DDBJ databases">
        <authorList>
            <person name="Guldener U."/>
        </authorList>
    </citation>
    <scope>NUCLEOTIDE SEQUENCE</scope>
</reference>
<protein>
    <submittedName>
        <fullName evidence="1">Uncharacterized protein</fullName>
    </submittedName>
</protein>
<gene>
    <name evidence="1" type="ORF">FTOL_02687</name>
</gene>
<evidence type="ECO:0000313" key="2">
    <source>
        <dbReference type="Proteomes" id="UP001187734"/>
    </source>
</evidence>
<proteinExistence type="predicted"/>
<dbReference type="Proteomes" id="UP001187734">
    <property type="component" value="Unassembled WGS sequence"/>
</dbReference>
<name>A0AAE8SEM6_9HYPO</name>
<evidence type="ECO:0000313" key="1">
    <source>
        <dbReference type="EMBL" id="SPJ72958.1"/>
    </source>
</evidence>
<sequence>MHIPNYIELNRLQGAHYAILANALRNVLGTDIALLTFAQIVDGLPTSDVAWDQHGSKHHPDHPVNYHRSLCDGALEKAKEFQANFTLGDVKVDIEKVEQYQHANPSSRSFGLRLIEMTACALHQIGVLLSRMEKLHDPSTTNGYDIEGTTKWERPPDQWPRIAPWPTMFIKTNFIAYEQYPNGIDDIVGYWAENRILGGVALFDHSQQWEADDEPNVYFLCTRANVTFRVCQLLDDQQSALLAFLLAESKDAPALYPLPILPGSQNRKRIDPVDAIPVHKVYRDEWERNPPQPKLRMQRFMRPRAKNSLDYPEIDVDEEIERLNRM</sequence>